<comment type="subcellular location">
    <subcellularLocation>
        <location evidence="1">Cell membrane</location>
        <topology evidence="1">Multi-pass membrane protein</topology>
    </subcellularLocation>
</comment>
<evidence type="ECO:0000259" key="8">
    <source>
        <dbReference type="Pfam" id="PF00892"/>
    </source>
</evidence>
<keyword evidence="3" id="KW-1003">Cell membrane</keyword>
<dbReference type="Pfam" id="PF00892">
    <property type="entry name" value="EamA"/>
    <property type="match status" value="2"/>
</dbReference>
<dbReference type="RefSeq" id="WP_305756362.1">
    <property type="nucleotide sequence ID" value="NZ_JAPCKK010000030.1"/>
</dbReference>
<gene>
    <name evidence="9" type="ORF">OIN60_18625</name>
</gene>
<dbReference type="SUPFAM" id="SSF103481">
    <property type="entry name" value="Multidrug resistance efflux transporter EmrE"/>
    <property type="match status" value="2"/>
</dbReference>
<dbReference type="PANTHER" id="PTHR42920">
    <property type="entry name" value="OS03G0707200 PROTEIN-RELATED"/>
    <property type="match status" value="1"/>
</dbReference>
<feature type="domain" description="EamA" evidence="8">
    <location>
        <begin position="7"/>
        <end position="135"/>
    </location>
</feature>
<feature type="transmembrane region" description="Helical" evidence="7">
    <location>
        <begin position="66"/>
        <end position="85"/>
    </location>
</feature>
<keyword evidence="10" id="KW-1185">Reference proteome</keyword>
<evidence type="ECO:0000256" key="4">
    <source>
        <dbReference type="ARBA" id="ARBA00022692"/>
    </source>
</evidence>
<name>A0ABT9FVW7_9BACL</name>
<dbReference type="EMBL" id="JAPCKK010000030">
    <property type="protein sequence ID" value="MDP4098750.1"/>
    <property type="molecule type" value="Genomic_DNA"/>
</dbReference>
<keyword evidence="5 7" id="KW-1133">Transmembrane helix</keyword>
<evidence type="ECO:0000256" key="5">
    <source>
        <dbReference type="ARBA" id="ARBA00022989"/>
    </source>
</evidence>
<evidence type="ECO:0000256" key="1">
    <source>
        <dbReference type="ARBA" id="ARBA00004651"/>
    </source>
</evidence>
<organism evidence="9 10">
    <name type="scientific">Paenibacillus zeirhizosphaerae</name>
    <dbReference type="NCBI Taxonomy" id="2987519"/>
    <lineage>
        <taxon>Bacteria</taxon>
        <taxon>Bacillati</taxon>
        <taxon>Bacillota</taxon>
        <taxon>Bacilli</taxon>
        <taxon>Bacillales</taxon>
        <taxon>Paenibacillaceae</taxon>
        <taxon>Paenibacillus</taxon>
    </lineage>
</organism>
<dbReference type="InterPro" id="IPR051258">
    <property type="entry name" value="Diverse_Substrate_Transporter"/>
</dbReference>
<evidence type="ECO:0000313" key="9">
    <source>
        <dbReference type="EMBL" id="MDP4098750.1"/>
    </source>
</evidence>
<evidence type="ECO:0000313" key="10">
    <source>
        <dbReference type="Proteomes" id="UP001241848"/>
    </source>
</evidence>
<accession>A0ABT9FVW7</accession>
<dbReference type="InterPro" id="IPR000620">
    <property type="entry name" value="EamA_dom"/>
</dbReference>
<dbReference type="Proteomes" id="UP001241848">
    <property type="component" value="Unassembled WGS sequence"/>
</dbReference>
<keyword evidence="6 7" id="KW-0472">Membrane</keyword>
<feature type="domain" description="EamA" evidence="8">
    <location>
        <begin position="144"/>
        <end position="277"/>
    </location>
</feature>
<comment type="caution">
    <text evidence="9">The sequence shown here is derived from an EMBL/GenBank/DDBJ whole genome shotgun (WGS) entry which is preliminary data.</text>
</comment>
<feature type="transmembrane region" description="Helical" evidence="7">
    <location>
        <begin position="120"/>
        <end position="138"/>
    </location>
</feature>
<feature type="transmembrane region" description="Helical" evidence="7">
    <location>
        <begin position="91"/>
        <end position="111"/>
    </location>
</feature>
<dbReference type="PANTHER" id="PTHR42920:SF5">
    <property type="entry name" value="EAMA DOMAIN-CONTAINING PROTEIN"/>
    <property type="match status" value="1"/>
</dbReference>
<feature type="transmembrane region" description="Helical" evidence="7">
    <location>
        <begin position="206"/>
        <end position="223"/>
    </location>
</feature>
<evidence type="ECO:0000256" key="3">
    <source>
        <dbReference type="ARBA" id="ARBA00022475"/>
    </source>
</evidence>
<reference evidence="9 10" key="1">
    <citation type="submission" date="2022-10" db="EMBL/GenBank/DDBJ databases">
        <title>Paenibacillus description and whole genome data of maize root bacterial community.</title>
        <authorList>
            <person name="Marton D."/>
            <person name="Farkas M."/>
            <person name="Cserhati M."/>
        </authorList>
    </citation>
    <scope>NUCLEOTIDE SEQUENCE [LARGE SCALE GENOMIC DNA]</scope>
    <source>
        <strain evidence="9 10">P96</strain>
    </source>
</reference>
<evidence type="ECO:0000256" key="6">
    <source>
        <dbReference type="ARBA" id="ARBA00023136"/>
    </source>
</evidence>
<feature type="transmembrane region" description="Helical" evidence="7">
    <location>
        <begin position="235"/>
        <end position="255"/>
    </location>
</feature>
<feature type="transmembrane region" description="Helical" evidence="7">
    <location>
        <begin position="7"/>
        <end position="24"/>
    </location>
</feature>
<proteinExistence type="inferred from homology"/>
<evidence type="ECO:0000256" key="2">
    <source>
        <dbReference type="ARBA" id="ARBA00007362"/>
    </source>
</evidence>
<feature type="transmembrane region" description="Helical" evidence="7">
    <location>
        <begin position="175"/>
        <end position="194"/>
    </location>
</feature>
<sequence>MTQKKANWILVTVSLAWGLSYLLMKLGVQGIPPFNMTALRCGIAFLVTALVFFPKIRKVDARTLKYSCISGALLCGLFTGLLYGLQSTTASSAGFLTSTTVIIVPILLAFITRKLPNHKIVLGVIVVLAGLLLLTSSNRFALDIGSVYCLAAALLYAIHIIVSNRFVREVDSLQLGIYQLGFAALFGLAGMLIFEQPVLPSTSVHWVAVLGLALVCSAYGFVMQSIAQKHTTPESVGFLFSLEPVFSAIFAFAFLNEIMGPQGYVGAGLILLGVFIANQRASSAGAPAQAHTG</sequence>
<feature type="transmembrane region" description="Helical" evidence="7">
    <location>
        <begin position="261"/>
        <end position="278"/>
    </location>
</feature>
<feature type="transmembrane region" description="Helical" evidence="7">
    <location>
        <begin position="36"/>
        <end position="54"/>
    </location>
</feature>
<protein>
    <submittedName>
        <fullName evidence="9">DMT family transporter</fullName>
    </submittedName>
</protein>
<feature type="transmembrane region" description="Helical" evidence="7">
    <location>
        <begin position="144"/>
        <end position="163"/>
    </location>
</feature>
<dbReference type="InterPro" id="IPR037185">
    <property type="entry name" value="EmrE-like"/>
</dbReference>
<comment type="similarity">
    <text evidence="2">Belongs to the EamA transporter family.</text>
</comment>
<keyword evidence="4 7" id="KW-0812">Transmembrane</keyword>
<evidence type="ECO:0000256" key="7">
    <source>
        <dbReference type="SAM" id="Phobius"/>
    </source>
</evidence>